<comment type="caution">
    <text evidence="2">The sequence shown here is derived from an EMBL/GenBank/DDBJ whole genome shotgun (WGS) entry which is preliminary data.</text>
</comment>
<feature type="compositionally biased region" description="Gly residues" evidence="1">
    <location>
        <begin position="185"/>
        <end position="200"/>
    </location>
</feature>
<reference evidence="3" key="1">
    <citation type="journal article" date="2019" name="Int. J. Syst. Evol. Microbiol.">
        <title>The Global Catalogue of Microorganisms (GCM) 10K type strain sequencing project: providing services to taxonomists for standard genome sequencing and annotation.</title>
        <authorList>
            <consortium name="The Broad Institute Genomics Platform"/>
            <consortium name="The Broad Institute Genome Sequencing Center for Infectious Disease"/>
            <person name="Wu L."/>
            <person name="Ma J."/>
        </authorList>
    </citation>
    <scope>NUCLEOTIDE SEQUENCE [LARGE SCALE GENOMIC DNA]</scope>
    <source>
        <strain evidence="3">NBRC 112299</strain>
    </source>
</reference>
<proteinExistence type="predicted"/>
<feature type="compositionally biased region" description="Basic and acidic residues" evidence="1">
    <location>
        <begin position="134"/>
        <end position="169"/>
    </location>
</feature>
<keyword evidence="3" id="KW-1185">Reference proteome</keyword>
<evidence type="ECO:0008006" key="4">
    <source>
        <dbReference type="Google" id="ProtNLM"/>
    </source>
</evidence>
<evidence type="ECO:0000256" key="1">
    <source>
        <dbReference type="SAM" id="MobiDB-lite"/>
    </source>
</evidence>
<dbReference type="Proteomes" id="UP001157125">
    <property type="component" value="Unassembled WGS sequence"/>
</dbReference>
<evidence type="ECO:0000313" key="2">
    <source>
        <dbReference type="EMBL" id="GMA35920.1"/>
    </source>
</evidence>
<dbReference type="EMBL" id="BSUN01000001">
    <property type="protein sequence ID" value="GMA35920.1"/>
    <property type="molecule type" value="Genomic_DNA"/>
</dbReference>
<gene>
    <name evidence="2" type="ORF">GCM10025876_21240</name>
</gene>
<protein>
    <recommendedName>
        <fullName evidence="4">NAD-specific glutamate dehydrogenase</fullName>
    </recommendedName>
</protein>
<name>A0ABQ6IDM2_9MICO</name>
<organism evidence="2 3">
    <name type="scientific">Demequina litorisediminis</name>
    <dbReference type="NCBI Taxonomy" id="1849022"/>
    <lineage>
        <taxon>Bacteria</taxon>
        <taxon>Bacillati</taxon>
        <taxon>Actinomycetota</taxon>
        <taxon>Actinomycetes</taxon>
        <taxon>Micrococcales</taxon>
        <taxon>Demequinaceae</taxon>
        <taxon>Demequina</taxon>
    </lineage>
</organism>
<feature type="region of interest" description="Disordered" evidence="1">
    <location>
        <begin position="132"/>
        <end position="211"/>
    </location>
</feature>
<evidence type="ECO:0000313" key="3">
    <source>
        <dbReference type="Proteomes" id="UP001157125"/>
    </source>
</evidence>
<accession>A0ABQ6IDM2</accession>
<sequence>MLLALELTHNVHQMFDDAGTGDGPVLGDVPHDDHGEALGLGGLDQRGGHLADLAHAAGSTVDRGRCDGLNGIDHQELRLRVLDLREDRSQIGLRGEEQPRLERVDALGAQPHLSRGLLTGDVEHALALARGAGRHVEQEGRLSHPRLARQEDHRSGDHSAAEHAVELRHTSATAGRRRGGDLRDGGGGLGGGRRLGGGTRWRGTRLLNGSP</sequence>